<dbReference type="RefSeq" id="WP_260763803.1">
    <property type="nucleotide sequence ID" value="NZ_CP045921.1"/>
</dbReference>
<keyword evidence="1" id="KW-0472">Membrane</keyword>
<dbReference type="Proteomes" id="UP001059824">
    <property type="component" value="Chromosome"/>
</dbReference>
<keyword evidence="1" id="KW-1133">Transmembrane helix</keyword>
<dbReference type="EMBL" id="CP045921">
    <property type="protein sequence ID" value="QHN42458.1"/>
    <property type="molecule type" value="Genomic_DNA"/>
</dbReference>
<evidence type="ECO:0000313" key="3">
    <source>
        <dbReference type="Proteomes" id="UP001059824"/>
    </source>
</evidence>
<evidence type="ECO:0000256" key="1">
    <source>
        <dbReference type="SAM" id="Phobius"/>
    </source>
</evidence>
<feature type="transmembrane region" description="Helical" evidence="1">
    <location>
        <begin position="81"/>
        <end position="98"/>
    </location>
</feature>
<reference evidence="2" key="1">
    <citation type="journal article" date="2021" name="Nat. Microbiol.">
        <title>Cocultivation of an ultrasmall environmental parasitic bacterium with lytic ability against bacteria associated with wastewater foams.</title>
        <authorList>
            <person name="Batinovic S."/>
            <person name="Rose J.J.A."/>
            <person name="Ratcliffe J."/>
            <person name="Seviour R.J."/>
            <person name="Petrovski S."/>
        </authorList>
    </citation>
    <scope>NUCLEOTIDE SEQUENCE</scope>
    <source>
        <strain evidence="2">JR1</strain>
    </source>
</reference>
<organism evidence="2 3">
    <name type="scientific">Candidatus Mycosynbacter amalyticus</name>
    <dbReference type="NCBI Taxonomy" id="2665156"/>
    <lineage>
        <taxon>Bacteria</taxon>
        <taxon>Candidatus Saccharimonadota</taxon>
        <taxon>Candidatus Saccharimonadota incertae sedis</taxon>
        <taxon>Candidatus Mycosynbacter</taxon>
    </lineage>
</organism>
<sequence length="128" mass="13730">MLSKILVVIGVIAAVALGYVLNTTSPVEAGATGVLAVFLLSYIVSVVVLTFFVFWTYKLMLHVFYSDRTGHAGQQLSLRKAYYYASILALGPVILVSLRSVGQAGAVQLFLVLALLALGCLYVSRQTS</sequence>
<feature type="transmembrane region" description="Helical" evidence="1">
    <location>
        <begin position="104"/>
        <end position="123"/>
    </location>
</feature>
<name>A0A857MJZ3_9BACT</name>
<feature type="transmembrane region" description="Helical" evidence="1">
    <location>
        <begin position="39"/>
        <end position="60"/>
    </location>
</feature>
<protein>
    <submittedName>
        <fullName evidence="2">Uncharacterized protein</fullName>
    </submittedName>
</protein>
<keyword evidence="3" id="KW-1185">Reference proteome</keyword>
<gene>
    <name evidence="2" type="ORF">GII36_01150</name>
</gene>
<evidence type="ECO:0000313" key="2">
    <source>
        <dbReference type="EMBL" id="QHN42458.1"/>
    </source>
</evidence>
<keyword evidence="1" id="KW-0812">Transmembrane</keyword>
<dbReference type="AlphaFoldDB" id="A0A857MJZ3"/>
<dbReference type="KEGG" id="mama:GII36_01150"/>
<proteinExistence type="predicted"/>
<accession>A0A857MJZ3</accession>